<organism evidence="1 2">
    <name type="scientific">Qipengyuania algicida</name>
    <dbReference type="NCBI Taxonomy" id="1836209"/>
    <lineage>
        <taxon>Bacteria</taxon>
        <taxon>Pseudomonadati</taxon>
        <taxon>Pseudomonadota</taxon>
        <taxon>Alphaproteobacteria</taxon>
        <taxon>Sphingomonadales</taxon>
        <taxon>Erythrobacteraceae</taxon>
        <taxon>Qipengyuania</taxon>
    </lineage>
</organism>
<comment type="caution">
    <text evidence="1">The sequence shown here is derived from an EMBL/GenBank/DDBJ whole genome shotgun (WGS) entry which is preliminary data.</text>
</comment>
<proteinExistence type="predicted"/>
<sequence>MSLFGDSSETLAIMAEDARSAGLVPTAGLSLRTLVDADAGVLGGVVLVD</sequence>
<dbReference type="EMBL" id="WTYA01000001">
    <property type="protein sequence ID" value="MXP27458.1"/>
    <property type="molecule type" value="Genomic_DNA"/>
</dbReference>
<evidence type="ECO:0000313" key="1">
    <source>
        <dbReference type="EMBL" id="MXP27458.1"/>
    </source>
</evidence>
<protein>
    <submittedName>
        <fullName evidence="1">Uncharacterized protein</fullName>
    </submittedName>
</protein>
<reference evidence="1 2" key="1">
    <citation type="submission" date="2019-12" db="EMBL/GenBank/DDBJ databases">
        <title>Genomic-based taxomic classification of the family Erythrobacteraceae.</title>
        <authorList>
            <person name="Xu L."/>
        </authorList>
    </citation>
    <scope>NUCLEOTIDE SEQUENCE [LARGE SCALE GENOMIC DNA]</scope>
    <source>
        <strain evidence="1 2">KEMB 9005-328</strain>
    </source>
</reference>
<keyword evidence="2" id="KW-1185">Reference proteome</keyword>
<gene>
    <name evidence="1" type="ORF">GRI58_01305</name>
</gene>
<name>A0A845AK73_9SPHN</name>
<dbReference type="RefSeq" id="WP_160751745.1">
    <property type="nucleotide sequence ID" value="NZ_WTYA01000001.1"/>
</dbReference>
<dbReference type="Proteomes" id="UP000439780">
    <property type="component" value="Unassembled WGS sequence"/>
</dbReference>
<evidence type="ECO:0000313" key="2">
    <source>
        <dbReference type="Proteomes" id="UP000439780"/>
    </source>
</evidence>
<accession>A0A845AK73</accession>
<dbReference type="AlphaFoldDB" id="A0A845AK73"/>